<protein>
    <submittedName>
        <fullName evidence="6">Insulinase family protein</fullName>
    </submittedName>
</protein>
<dbReference type="InterPro" id="IPR011765">
    <property type="entry name" value="Pept_M16_N"/>
</dbReference>
<dbReference type="Gene3D" id="3.30.830.10">
    <property type="entry name" value="Metalloenzyme, LuxS/M16 peptidase-like"/>
    <property type="match status" value="2"/>
</dbReference>
<dbReference type="Pfam" id="PF05193">
    <property type="entry name" value="Peptidase_M16_C"/>
    <property type="match status" value="1"/>
</dbReference>
<dbReference type="GO" id="GO:0046872">
    <property type="term" value="F:metal ion binding"/>
    <property type="evidence" value="ECO:0007669"/>
    <property type="project" value="InterPro"/>
</dbReference>
<dbReference type="SUPFAM" id="SSF63411">
    <property type="entry name" value="LuxS/MPP-like metallohydrolase"/>
    <property type="match status" value="2"/>
</dbReference>
<dbReference type="GO" id="GO:0004222">
    <property type="term" value="F:metalloendopeptidase activity"/>
    <property type="evidence" value="ECO:0007669"/>
    <property type="project" value="InterPro"/>
</dbReference>
<evidence type="ECO:0000313" key="7">
    <source>
        <dbReference type="Proteomes" id="UP000253934"/>
    </source>
</evidence>
<dbReference type="PROSITE" id="PS00143">
    <property type="entry name" value="INSULINASE"/>
    <property type="match status" value="1"/>
</dbReference>
<evidence type="ECO:0000259" key="5">
    <source>
        <dbReference type="Pfam" id="PF05193"/>
    </source>
</evidence>
<dbReference type="InterPro" id="IPR007863">
    <property type="entry name" value="Peptidase_M16_C"/>
</dbReference>
<proteinExistence type="inferred from homology"/>
<dbReference type="InterPro" id="IPR050361">
    <property type="entry name" value="MPP/UQCRC_Complex"/>
</dbReference>
<dbReference type="PANTHER" id="PTHR11851:SF49">
    <property type="entry name" value="MITOCHONDRIAL-PROCESSING PEPTIDASE SUBUNIT ALPHA"/>
    <property type="match status" value="1"/>
</dbReference>
<dbReference type="Proteomes" id="UP000253934">
    <property type="component" value="Unassembled WGS sequence"/>
</dbReference>
<dbReference type="RefSeq" id="WP_338636222.1">
    <property type="nucleotide sequence ID" value="NZ_CP146516.1"/>
</dbReference>
<organism evidence="6 7">
    <name type="scientific">Spirobacillus cienkowskii</name>
    <dbReference type="NCBI Taxonomy" id="495820"/>
    <lineage>
        <taxon>Bacteria</taxon>
        <taxon>Pseudomonadati</taxon>
        <taxon>Bdellovibrionota</taxon>
        <taxon>Oligoflexia</taxon>
        <taxon>Silvanigrellales</taxon>
        <taxon>Spirobacillus</taxon>
    </lineage>
</organism>
<evidence type="ECO:0000256" key="2">
    <source>
        <dbReference type="ARBA" id="ARBA00007261"/>
    </source>
</evidence>
<name>A0A369KWV0_9BACT</name>
<comment type="caution">
    <text evidence="6">The sequence shown here is derived from an EMBL/GenBank/DDBJ whole genome shotgun (WGS) entry which is preliminary data.</text>
</comment>
<feature type="domain" description="Peptidase M16 C-terminal" evidence="5">
    <location>
        <begin position="170"/>
        <end position="356"/>
    </location>
</feature>
<dbReference type="PANTHER" id="PTHR11851">
    <property type="entry name" value="METALLOPROTEASE"/>
    <property type="match status" value="1"/>
</dbReference>
<feature type="domain" description="Peptidase M16 N-terminal" evidence="4">
    <location>
        <begin position="17"/>
        <end position="163"/>
    </location>
</feature>
<dbReference type="InterPro" id="IPR001431">
    <property type="entry name" value="Pept_M16_Zn_BS"/>
</dbReference>
<accession>A0A369KWV0</accession>
<sequence>MNIFSIRKHILKNGLTVLYCHTPQTVAFELAIHINTGSRDENESNSGVSHFLEHMMFRGSRKYPNSISLSNALESFGGETNAMTGIENTTYWLKGDAEKTLKAIECFADFFLYPNFADLEIERSVILQEMASDFNESGDSIDTESLSYSTLFSNHPLGNSIIGNEEVIKKLSVEELHQKRKDFYIPSRCIITIHTSISEEEVIKVIDQHFGHRWEHSQNANPQRVSAEGLISKLHLNGFKKPQNALCLQNNPDNQFSAKIIFPTIGGLSKDVILVTFLQRILDDGICTRLPANIREKHGLVYDISCDTQFFYEVGTFSIDATVSENLINILLDKLTFEIISISNEAPSINEVEHIKFRYIFDLKQIKETPSRLLNREVITTFMNSSITIDDEIEFLKTVTPEMVLNIAKRIFSSSKRGLVLVGPKSRKKRDYIESLLKKFDKIG</sequence>
<reference evidence="6" key="1">
    <citation type="submission" date="2018-04" db="EMBL/GenBank/DDBJ databases">
        <title>Draft genome sequence of the Candidatus Spirobacillus cienkowskii, a pathogen of freshwater Daphnia species, reconstructed from hemolymph metagenomic reads.</title>
        <authorList>
            <person name="Bresciani L."/>
            <person name="Lemos L.N."/>
            <person name="Wale N."/>
            <person name="Lin J.Y."/>
            <person name="Fernandes G.R."/>
            <person name="Duffy M.A."/>
            <person name="Rodrigues J.M."/>
        </authorList>
    </citation>
    <scope>NUCLEOTIDE SEQUENCE [LARGE SCALE GENOMIC DNA]</scope>
    <source>
        <strain evidence="6">Binning01</strain>
    </source>
</reference>
<dbReference type="AlphaFoldDB" id="A0A369KWV0"/>
<evidence type="ECO:0000259" key="4">
    <source>
        <dbReference type="Pfam" id="PF00675"/>
    </source>
</evidence>
<dbReference type="InterPro" id="IPR011249">
    <property type="entry name" value="Metalloenz_LuxS/M16"/>
</dbReference>
<keyword evidence="7" id="KW-1185">Reference proteome</keyword>
<comment type="cofactor">
    <cofactor evidence="1">
        <name>Zn(2+)</name>
        <dbReference type="ChEBI" id="CHEBI:29105"/>
    </cofactor>
</comment>
<gene>
    <name evidence="6" type="ORF">DCC88_09215</name>
</gene>
<dbReference type="Pfam" id="PF00675">
    <property type="entry name" value="Peptidase_M16"/>
    <property type="match status" value="1"/>
</dbReference>
<evidence type="ECO:0000313" key="6">
    <source>
        <dbReference type="EMBL" id="RDB35656.1"/>
    </source>
</evidence>
<evidence type="ECO:0000256" key="3">
    <source>
        <dbReference type="RuleBase" id="RU004447"/>
    </source>
</evidence>
<evidence type="ECO:0000256" key="1">
    <source>
        <dbReference type="ARBA" id="ARBA00001947"/>
    </source>
</evidence>
<comment type="similarity">
    <text evidence="2 3">Belongs to the peptidase M16 family.</text>
</comment>
<dbReference type="GO" id="GO:0006508">
    <property type="term" value="P:proteolysis"/>
    <property type="evidence" value="ECO:0007669"/>
    <property type="project" value="InterPro"/>
</dbReference>
<dbReference type="EMBL" id="QOVW01000079">
    <property type="protein sequence ID" value="RDB35656.1"/>
    <property type="molecule type" value="Genomic_DNA"/>
</dbReference>